<accession>A0ABV5JUY4</accession>
<proteinExistence type="predicted"/>
<keyword evidence="2" id="KW-0812">Transmembrane</keyword>
<gene>
    <name evidence="3" type="ORF">ACFFVD_17365</name>
</gene>
<sequence length="219" mass="22152">MNQYPTSEGNNRPSGRHPDPPTGPIHGHYDHTMSGYGAGQPPEYGYQQGPPPQGFGPPPKQGMSTGVVVLITVLVVVVIGLLVGAAFLLVPRMTGSNEAAPTWTVPVTSTVTAEQAPSDGGSAPTVQPAQPAQGSRPSGAYECWSGGSGAYESVAVGSSVTSCEFAGSVWGEYTAAGGTGQAMTVRAYSPVTGTTYTMSCSGGAVVTCTGGNNAVVHIY</sequence>
<feature type="region of interest" description="Disordered" evidence="1">
    <location>
        <begin position="1"/>
        <end position="59"/>
    </location>
</feature>
<feature type="region of interest" description="Disordered" evidence="1">
    <location>
        <begin position="111"/>
        <end position="138"/>
    </location>
</feature>
<evidence type="ECO:0000256" key="2">
    <source>
        <dbReference type="SAM" id="Phobius"/>
    </source>
</evidence>
<keyword evidence="2" id="KW-0472">Membrane</keyword>
<comment type="caution">
    <text evidence="3">The sequence shown here is derived from an EMBL/GenBank/DDBJ whole genome shotgun (WGS) entry which is preliminary data.</text>
</comment>
<dbReference type="EMBL" id="JBHMDY010000033">
    <property type="protein sequence ID" value="MFB9261549.1"/>
    <property type="molecule type" value="Genomic_DNA"/>
</dbReference>
<evidence type="ECO:0000313" key="4">
    <source>
        <dbReference type="Proteomes" id="UP001589700"/>
    </source>
</evidence>
<dbReference type="RefSeq" id="WP_182632382.1">
    <property type="nucleotide sequence ID" value="NZ_JAALDM010000138.1"/>
</dbReference>
<feature type="compositionally biased region" description="Polar residues" evidence="1">
    <location>
        <begin position="124"/>
        <end position="136"/>
    </location>
</feature>
<protein>
    <recommendedName>
        <fullName evidence="5">Serine/threonine protein kinase</fullName>
    </recommendedName>
</protein>
<dbReference type="Proteomes" id="UP001589700">
    <property type="component" value="Unassembled WGS sequence"/>
</dbReference>
<keyword evidence="4" id="KW-1185">Reference proteome</keyword>
<feature type="compositionally biased region" description="Pro residues" evidence="1">
    <location>
        <begin position="49"/>
        <end position="59"/>
    </location>
</feature>
<evidence type="ECO:0000313" key="3">
    <source>
        <dbReference type="EMBL" id="MFB9261549.1"/>
    </source>
</evidence>
<evidence type="ECO:0000256" key="1">
    <source>
        <dbReference type="SAM" id="MobiDB-lite"/>
    </source>
</evidence>
<reference evidence="3 4" key="1">
    <citation type="submission" date="2024-09" db="EMBL/GenBank/DDBJ databases">
        <authorList>
            <person name="Sun Q."/>
            <person name="Mori K."/>
        </authorList>
    </citation>
    <scope>NUCLEOTIDE SEQUENCE [LARGE SCALE GENOMIC DNA]</scope>
    <source>
        <strain evidence="3 4">CCM 7659</strain>
    </source>
</reference>
<keyword evidence="2" id="KW-1133">Transmembrane helix</keyword>
<name>A0ABV5JUY4_9ACTN</name>
<feature type="compositionally biased region" description="Polar residues" evidence="1">
    <location>
        <begin position="1"/>
        <end position="13"/>
    </location>
</feature>
<feature type="transmembrane region" description="Helical" evidence="2">
    <location>
        <begin position="67"/>
        <end position="90"/>
    </location>
</feature>
<feature type="compositionally biased region" description="Low complexity" evidence="1">
    <location>
        <begin position="39"/>
        <end position="48"/>
    </location>
</feature>
<organism evidence="3 4">
    <name type="scientific">Dietzia aerolata</name>
    <dbReference type="NCBI Taxonomy" id="595984"/>
    <lineage>
        <taxon>Bacteria</taxon>
        <taxon>Bacillati</taxon>
        <taxon>Actinomycetota</taxon>
        <taxon>Actinomycetes</taxon>
        <taxon>Mycobacteriales</taxon>
        <taxon>Dietziaceae</taxon>
        <taxon>Dietzia</taxon>
    </lineage>
</organism>
<evidence type="ECO:0008006" key="5">
    <source>
        <dbReference type="Google" id="ProtNLM"/>
    </source>
</evidence>